<comment type="caution">
    <text evidence="1">The sequence shown here is derived from an EMBL/GenBank/DDBJ whole genome shotgun (WGS) entry which is preliminary data.</text>
</comment>
<evidence type="ECO:0000313" key="2">
    <source>
        <dbReference type="Proteomes" id="UP001596203"/>
    </source>
</evidence>
<sequence>MSRDQPPLAVLHGFGVDGPARPLDGGQGTSWVAGNLVFKPGDGPLHEWLAGALADVTPDGFRVAEPVCTREGAWVCHGWSATRWVEGSEPDHSAMSTWQEILAAGRAFHRAVAHLGRPDLLDRRQDWWARADRAVWGERDIRFRPEFAAVARRLQDAPEPLGRPQIVHADLTNNVLFAPGRAPAVIDISPYWRPPEYAEGVVVADALCWHSASASLLETVDVSVASVARALLFRMATTNERVASGADRADLKDEARRYALATAALGL</sequence>
<name>A0ABW1KQ96_9ACTN</name>
<proteinExistence type="predicted"/>
<reference evidence="2" key="1">
    <citation type="journal article" date="2019" name="Int. J. Syst. Evol. Microbiol.">
        <title>The Global Catalogue of Microorganisms (GCM) 10K type strain sequencing project: providing services to taxonomists for standard genome sequencing and annotation.</title>
        <authorList>
            <consortium name="The Broad Institute Genomics Platform"/>
            <consortium name="The Broad Institute Genome Sequencing Center for Infectious Disease"/>
            <person name="Wu L."/>
            <person name="Ma J."/>
        </authorList>
    </citation>
    <scope>NUCLEOTIDE SEQUENCE [LARGE SCALE GENOMIC DNA]</scope>
    <source>
        <strain evidence="2">ZS-35-S2</strain>
    </source>
</reference>
<accession>A0ABW1KQ96</accession>
<keyword evidence="2" id="KW-1185">Reference proteome</keyword>
<dbReference type="InterPro" id="IPR011009">
    <property type="entry name" value="Kinase-like_dom_sf"/>
</dbReference>
<organism evidence="1 2">
    <name type="scientific">Plantactinospora solaniradicis</name>
    <dbReference type="NCBI Taxonomy" id="1723736"/>
    <lineage>
        <taxon>Bacteria</taxon>
        <taxon>Bacillati</taxon>
        <taxon>Actinomycetota</taxon>
        <taxon>Actinomycetes</taxon>
        <taxon>Micromonosporales</taxon>
        <taxon>Micromonosporaceae</taxon>
        <taxon>Plantactinospora</taxon>
    </lineage>
</organism>
<protein>
    <submittedName>
        <fullName evidence="1">TIGR02569 family protein</fullName>
    </submittedName>
</protein>
<gene>
    <name evidence="1" type="ORF">ACFP2T_45810</name>
</gene>
<dbReference type="SUPFAM" id="SSF56112">
    <property type="entry name" value="Protein kinase-like (PK-like)"/>
    <property type="match status" value="1"/>
</dbReference>
<dbReference type="EMBL" id="JBHSPR010000090">
    <property type="protein sequence ID" value="MFC6023461.1"/>
    <property type="molecule type" value="Genomic_DNA"/>
</dbReference>
<evidence type="ECO:0000313" key="1">
    <source>
        <dbReference type="EMBL" id="MFC6023461.1"/>
    </source>
</evidence>
<dbReference type="Proteomes" id="UP001596203">
    <property type="component" value="Unassembled WGS sequence"/>
</dbReference>